<feature type="binding site" evidence="5">
    <location>
        <position position="577"/>
    </location>
    <ligand>
        <name>Fe cation</name>
        <dbReference type="ChEBI" id="CHEBI:24875"/>
        <note>catalytic</note>
    </ligand>
</feature>
<evidence type="ECO:0000256" key="4">
    <source>
        <dbReference type="ARBA" id="ARBA00023004"/>
    </source>
</evidence>
<comment type="similarity">
    <text evidence="1">Belongs to the carotenoid oxygenase family.</text>
</comment>
<feature type="compositionally biased region" description="Polar residues" evidence="6">
    <location>
        <begin position="1"/>
        <end position="15"/>
    </location>
</feature>
<protein>
    <submittedName>
        <fullName evidence="7">9-cis-epoxycarotenoid dioxygenase</fullName>
    </submittedName>
</protein>
<comment type="cofactor">
    <cofactor evidence="5">
        <name>Fe(2+)</name>
        <dbReference type="ChEBI" id="CHEBI:29033"/>
    </cofactor>
    <text evidence="5">Binds 1 Fe(2+) ion per subunit.</text>
</comment>
<feature type="binding site" evidence="5">
    <location>
        <position position="400"/>
    </location>
    <ligand>
        <name>Fe cation</name>
        <dbReference type="ChEBI" id="CHEBI:24875"/>
        <note>catalytic</note>
    </ligand>
</feature>
<feature type="region of interest" description="Disordered" evidence="6">
    <location>
        <begin position="1"/>
        <end position="69"/>
    </location>
</feature>
<keyword evidence="4 5" id="KW-0408">Iron</keyword>
<evidence type="ECO:0000256" key="2">
    <source>
        <dbReference type="ARBA" id="ARBA00022723"/>
    </source>
</evidence>
<dbReference type="GO" id="GO:0046872">
    <property type="term" value="F:metal ion binding"/>
    <property type="evidence" value="ECO:0007669"/>
    <property type="project" value="UniProtKB-KW"/>
</dbReference>
<dbReference type="EMBL" id="LC038103">
    <property type="protein sequence ID" value="BAV59623.1"/>
    <property type="molecule type" value="mRNA"/>
</dbReference>
<evidence type="ECO:0000313" key="7">
    <source>
        <dbReference type="EMBL" id="BAV59623.1"/>
    </source>
</evidence>
<keyword evidence="2 5" id="KW-0479">Metal-binding</keyword>
<keyword evidence="3 7" id="KW-0223">Dioxygenase</keyword>
<name>A0A1C9ZU85_9LILI</name>
<dbReference type="Pfam" id="PF03055">
    <property type="entry name" value="RPE65"/>
    <property type="match status" value="1"/>
</dbReference>
<dbReference type="GO" id="GO:0009570">
    <property type="term" value="C:chloroplast stroma"/>
    <property type="evidence" value="ECO:0007669"/>
    <property type="project" value="TreeGrafter"/>
</dbReference>
<evidence type="ECO:0000256" key="5">
    <source>
        <dbReference type="PIRSR" id="PIRSR604294-1"/>
    </source>
</evidence>
<feature type="binding site" evidence="5">
    <location>
        <position position="335"/>
    </location>
    <ligand>
        <name>Fe cation</name>
        <dbReference type="ChEBI" id="CHEBI:24875"/>
        <note>catalytic</note>
    </ligand>
</feature>
<reference evidence="7" key="1">
    <citation type="journal article" date="2016" name="J. Plant Res.">
        <title>Loss of heterophylly in aquatic plants: not ABA-mediated stress but exogenous ABA treatment induces stomatal leaves in Potamogeton perfoliatus.</title>
        <authorList>
            <person name="Iida S."/>
            <person name="Ikeda M."/>
            <person name="Amano M."/>
            <person name="Sakayama H."/>
            <person name="Kadono Y."/>
            <person name="Kosuge K."/>
        </authorList>
    </citation>
    <scope>NUCLEOTIDE SEQUENCE</scope>
</reference>
<evidence type="ECO:0000256" key="1">
    <source>
        <dbReference type="ARBA" id="ARBA00006787"/>
    </source>
</evidence>
<organism evidence="7">
    <name type="scientific">Potamogeton wrightii</name>
    <dbReference type="NCBI Taxonomy" id="384654"/>
    <lineage>
        <taxon>Eukaryota</taxon>
        <taxon>Viridiplantae</taxon>
        <taxon>Streptophyta</taxon>
        <taxon>Embryophyta</taxon>
        <taxon>Tracheophyta</taxon>
        <taxon>Spermatophyta</taxon>
        <taxon>Magnoliopsida</taxon>
        <taxon>Liliopsida</taxon>
        <taxon>Potamogetonaceae</taxon>
        <taxon>Potamogeton</taxon>
    </lineage>
</organism>
<evidence type="ECO:0000256" key="6">
    <source>
        <dbReference type="SAM" id="MobiDB-lite"/>
    </source>
</evidence>
<dbReference type="GO" id="GO:0016121">
    <property type="term" value="P:carotene catabolic process"/>
    <property type="evidence" value="ECO:0007669"/>
    <property type="project" value="TreeGrafter"/>
</dbReference>
<gene>
    <name evidence="7" type="primary">PotNCED5</name>
</gene>
<keyword evidence="3 7" id="KW-0560">Oxidoreductase</keyword>
<accession>A0A1C9ZU85</accession>
<dbReference type="PANTHER" id="PTHR10543">
    <property type="entry name" value="BETA-CAROTENE DIOXYGENASE"/>
    <property type="match status" value="1"/>
</dbReference>
<dbReference type="AlphaFoldDB" id="A0A1C9ZU85"/>
<evidence type="ECO:0000256" key="3">
    <source>
        <dbReference type="ARBA" id="ARBA00022964"/>
    </source>
</evidence>
<dbReference type="PANTHER" id="PTHR10543:SF101">
    <property type="entry name" value="9-CIS-EPOXYCAROTENOID DIOXYGENASE NCED6, CHLOROPLASTIC"/>
    <property type="match status" value="1"/>
</dbReference>
<proteinExistence type="evidence at transcript level"/>
<feature type="binding site" evidence="5">
    <location>
        <position position="285"/>
    </location>
    <ligand>
        <name>Fe cation</name>
        <dbReference type="ChEBI" id="CHEBI:24875"/>
        <note>catalytic</note>
    </ligand>
</feature>
<dbReference type="InterPro" id="IPR004294">
    <property type="entry name" value="Carotenoid_Oase"/>
</dbReference>
<sequence length="592" mass="65080">MNSISYTNQTPSPLTSSPYYDQSSSSPLSRVVVSNPKKSLRYGRSQIIKSPPPIPPETSSSSTGDGRRTALNPFQRFVAAALTGIERNLIEPLEKRNPLPRTADPAVQITGNFAPVDESPVMGNLVVTGRIPDELIGGVYLRNGANPMFVPTGGHHLFDGDGMVHAVSFTGEDTARYCCRYTRTSRLVQEEGVGRAVFPKAIGELHGHSGVARLALFYARAAAGIVNATNGIGVANAGLVYFDGRLLAMSEDDLPYHLRLTESGDLETVDRFDFGGGLKLSMIAHPKVDPTTGELFGLTYNVINRPYLKSFRVDPTTGEKSPDVSISLEQPTMIHDFAITENSIIIPDQQVVFDLSRMLRGESPVRHEKNKTSRFGVLPKNDSDESNIRWIDVPDCYCFHLWNAWEDKSESEDNPTIVIIGSCMTPPDTIFSDREDDEPMSSTLTEIRLDLNSGLSTRRVIVDGLNLEAGQVNKTRLGRKTRFAYLAVAEPWPRCSGFAKVDLQTGEVKKFMYGDQRFGGEPTFVPMTGGVEEDDGYVMSFLHDEESGESNLLVVNGSSMIQEAAVKLPTRVPYGFHGTFVSNTELKRQQIS</sequence>
<dbReference type="GO" id="GO:0010436">
    <property type="term" value="F:carotenoid dioxygenase activity"/>
    <property type="evidence" value="ECO:0007669"/>
    <property type="project" value="TreeGrafter"/>
</dbReference>
<feature type="compositionally biased region" description="Low complexity" evidence="6">
    <location>
        <begin position="16"/>
        <end position="34"/>
    </location>
</feature>